<accession>A0ABQ6BLV2</accession>
<dbReference type="RefSeq" id="WP_083930212.1">
    <property type="nucleotide sequence ID" value="NZ_BSOZ01000001.1"/>
</dbReference>
<feature type="chain" id="PRO_5047401269" evidence="1">
    <location>
        <begin position="22"/>
        <end position="451"/>
    </location>
</feature>
<gene>
    <name evidence="3" type="ORF">GCM10007860_00290</name>
</gene>
<sequence>MTVKQWMVAGVAALWAAGAAAFPTIQHWQTANGVPVYLVERHGLPVIDLRLDVDAGESRSPLDEPGVASMTAYGLMDKEYDGNELRSPLEILTDTGNQYWADIRRDRATINLRVVSTRSPMTMVSTVAKQLADAKYPFESFKYRRDAVIGQLTDDPAKASAEDALTMALYGKHPLGNLDRRTPATVKKVGNSDTRGFQRRYYVPGNLIITLVGDVSRADAEKMAELLTAHLPKGEAAAPLPALAIPPGPADTAPIRLVRQKNQSTIEMAQLLDIDRQSPDMPAIMLGNYMLGSSGFQSRLMRELREKRGLTYNVNSSLGILRGHSMLDIEISTRSEQEQQALQLLRDEVARFTREGPSDAELSEAKDRYLRSMSFWGSTNESLIGLVANLGYYGLPLDYYDRLSERIAALTAADIKTAWQRHVDPARFLVAIEGPEPAKTEAPAAAQASAP</sequence>
<reference evidence="4" key="1">
    <citation type="journal article" date="2019" name="Int. J. Syst. Evol. Microbiol.">
        <title>The Global Catalogue of Microorganisms (GCM) 10K type strain sequencing project: providing services to taxonomists for standard genome sequencing and annotation.</title>
        <authorList>
            <consortium name="The Broad Institute Genomics Platform"/>
            <consortium name="The Broad Institute Genome Sequencing Center for Infectious Disease"/>
            <person name="Wu L."/>
            <person name="Ma J."/>
        </authorList>
    </citation>
    <scope>NUCLEOTIDE SEQUENCE [LARGE SCALE GENOMIC DNA]</scope>
    <source>
        <strain evidence="4">NBRC 104970</strain>
    </source>
</reference>
<dbReference type="InterPro" id="IPR011249">
    <property type="entry name" value="Metalloenz_LuxS/M16"/>
</dbReference>
<name>A0ABQ6BLV2_9NEIS</name>
<evidence type="ECO:0000259" key="2">
    <source>
        <dbReference type="Pfam" id="PF05193"/>
    </source>
</evidence>
<dbReference type="PANTHER" id="PTHR11851">
    <property type="entry name" value="METALLOPROTEASE"/>
    <property type="match status" value="1"/>
</dbReference>
<keyword evidence="1" id="KW-0732">Signal</keyword>
<dbReference type="Gene3D" id="3.30.830.10">
    <property type="entry name" value="Metalloenzyme, LuxS/M16 peptidase-like"/>
    <property type="match status" value="2"/>
</dbReference>
<dbReference type="InterPro" id="IPR050361">
    <property type="entry name" value="MPP/UQCRC_Complex"/>
</dbReference>
<evidence type="ECO:0000256" key="1">
    <source>
        <dbReference type="SAM" id="SignalP"/>
    </source>
</evidence>
<organism evidence="3 4">
    <name type="scientific">Chitiniphilus shinanonensis</name>
    <dbReference type="NCBI Taxonomy" id="553088"/>
    <lineage>
        <taxon>Bacteria</taxon>
        <taxon>Pseudomonadati</taxon>
        <taxon>Pseudomonadota</taxon>
        <taxon>Betaproteobacteria</taxon>
        <taxon>Neisseriales</taxon>
        <taxon>Chitinibacteraceae</taxon>
        <taxon>Chitiniphilus</taxon>
    </lineage>
</organism>
<dbReference type="Pfam" id="PF05193">
    <property type="entry name" value="Peptidase_M16_C"/>
    <property type="match status" value="1"/>
</dbReference>
<dbReference type="InterPro" id="IPR007863">
    <property type="entry name" value="Peptidase_M16_C"/>
</dbReference>
<dbReference type="PANTHER" id="PTHR11851:SF224">
    <property type="entry name" value="PROCESSING PROTEASE"/>
    <property type="match status" value="1"/>
</dbReference>
<evidence type="ECO:0000313" key="3">
    <source>
        <dbReference type="EMBL" id="GLS02886.1"/>
    </source>
</evidence>
<comment type="caution">
    <text evidence="3">The sequence shown here is derived from an EMBL/GenBank/DDBJ whole genome shotgun (WGS) entry which is preliminary data.</text>
</comment>
<evidence type="ECO:0000313" key="4">
    <source>
        <dbReference type="Proteomes" id="UP001156836"/>
    </source>
</evidence>
<dbReference type="Proteomes" id="UP001156836">
    <property type="component" value="Unassembled WGS sequence"/>
</dbReference>
<feature type="signal peptide" evidence="1">
    <location>
        <begin position="1"/>
        <end position="21"/>
    </location>
</feature>
<feature type="domain" description="Peptidase M16 C-terminal" evidence="2">
    <location>
        <begin position="195"/>
        <end position="368"/>
    </location>
</feature>
<dbReference type="SUPFAM" id="SSF63411">
    <property type="entry name" value="LuxS/MPP-like metallohydrolase"/>
    <property type="match status" value="2"/>
</dbReference>
<dbReference type="EMBL" id="BSOZ01000001">
    <property type="protein sequence ID" value="GLS02886.1"/>
    <property type="molecule type" value="Genomic_DNA"/>
</dbReference>
<proteinExistence type="predicted"/>
<keyword evidence="4" id="KW-1185">Reference proteome</keyword>
<protein>
    <submittedName>
        <fullName evidence="3">Peptidase M16</fullName>
    </submittedName>
</protein>